<protein>
    <recommendedName>
        <fullName evidence="3">SCP domain-containing protein</fullName>
    </recommendedName>
</protein>
<dbReference type="AlphaFoldDB" id="A0A0C2FGH2"/>
<reference evidence="1 2" key="1">
    <citation type="submission" date="2013-12" db="EMBL/GenBank/DDBJ databases">
        <title>Draft genome of the parsitic nematode Ancylostoma duodenale.</title>
        <authorList>
            <person name="Mitreva M."/>
        </authorList>
    </citation>
    <scope>NUCLEOTIDE SEQUENCE [LARGE SCALE GENOMIC DNA]</scope>
    <source>
        <strain evidence="1 2">Zhejiang</strain>
    </source>
</reference>
<evidence type="ECO:0000313" key="2">
    <source>
        <dbReference type="Proteomes" id="UP000054047"/>
    </source>
</evidence>
<dbReference type="EMBL" id="KN780622">
    <property type="protein sequence ID" value="KIH44056.1"/>
    <property type="molecule type" value="Genomic_DNA"/>
</dbReference>
<sequence>MCEKEKLRGTGMTDKTRMTFLNLHNDLRKQTFYSLAHIRDVEVKFRSVVASGKAEDKTVKGGFAPKAANMRKLVATL</sequence>
<dbReference type="InterPro" id="IPR035940">
    <property type="entry name" value="CAP_sf"/>
</dbReference>
<gene>
    <name evidence="1" type="ORF">ANCDUO_25930</name>
</gene>
<accession>A0A0C2FGH2</accession>
<keyword evidence="2" id="KW-1185">Reference proteome</keyword>
<evidence type="ECO:0000313" key="1">
    <source>
        <dbReference type="EMBL" id="KIH44056.1"/>
    </source>
</evidence>
<dbReference type="OrthoDB" id="5874910at2759"/>
<dbReference type="Gene3D" id="3.40.33.10">
    <property type="entry name" value="CAP"/>
    <property type="match status" value="1"/>
</dbReference>
<organism evidence="1 2">
    <name type="scientific">Ancylostoma duodenale</name>
    <dbReference type="NCBI Taxonomy" id="51022"/>
    <lineage>
        <taxon>Eukaryota</taxon>
        <taxon>Metazoa</taxon>
        <taxon>Ecdysozoa</taxon>
        <taxon>Nematoda</taxon>
        <taxon>Chromadorea</taxon>
        <taxon>Rhabditida</taxon>
        <taxon>Rhabditina</taxon>
        <taxon>Rhabditomorpha</taxon>
        <taxon>Strongyloidea</taxon>
        <taxon>Ancylostomatidae</taxon>
        <taxon>Ancylostomatinae</taxon>
        <taxon>Ancylostoma</taxon>
    </lineage>
</organism>
<evidence type="ECO:0008006" key="3">
    <source>
        <dbReference type="Google" id="ProtNLM"/>
    </source>
</evidence>
<name>A0A0C2FGH2_9BILA</name>
<dbReference type="Proteomes" id="UP000054047">
    <property type="component" value="Unassembled WGS sequence"/>
</dbReference>
<proteinExistence type="predicted"/>